<comment type="subunit">
    <text evidence="12">Monomer. Interacts with DnaB.</text>
</comment>
<keyword evidence="11 12" id="KW-0804">Transcription</keyword>
<organism evidence="16 17">
    <name type="scientific">Neorickettsia helminthoeca str. Oregon</name>
    <dbReference type="NCBI Taxonomy" id="1286528"/>
    <lineage>
        <taxon>Bacteria</taxon>
        <taxon>Pseudomonadati</taxon>
        <taxon>Pseudomonadota</taxon>
        <taxon>Alphaproteobacteria</taxon>
        <taxon>Rickettsiales</taxon>
        <taxon>Anaplasmataceae</taxon>
        <taxon>Neorickettsia</taxon>
    </lineage>
</organism>
<dbReference type="Pfam" id="PF08275">
    <property type="entry name" value="DNAG_N"/>
    <property type="match status" value="1"/>
</dbReference>
<dbReference type="SMART" id="SM00400">
    <property type="entry name" value="ZnF_CHCC"/>
    <property type="match status" value="1"/>
</dbReference>
<dbReference type="PANTHER" id="PTHR30313">
    <property type="entry name" value="DNA PRIMASE"/>
    <property type="match status" value="1"/>
</dbReference>
<evidence type="ECO:0000256" key="4">
    <source>
        <dbReference type="ARBA" id="ARBA00022695"/>
    </source>
</evidence>
<protein>
    <recommendedName>
        <fullName evidence="12 13">DNA primase</fullName>
        <ecNumber evidence="12">2.7.7.101</ecNumber>
    </recommendedName>
</protein>
<dbReference type="InterPro" id="IPR030846">
    <property type="entry name" value="DnaG_bac"/>
</dbReference>
<dbReference type="InterPro" id="IPR037068">
    <property type="entry name" value="DNA_primase_core_N_sf"/>
</dbReference>
<keyword evidence="17" id="KW-1185">Reference proteome</keyword>
<evidence type="ECO:0000256" key="5">
    <source>
        <dbReference type="ARBA" id="ARBA00022705"/>
    </source>
</evidence>
<dbReference type="FunFam" id="3.90.580.10:FF:000001">
    <property type="entry name" value="DNA primase"/>
    <property type="match status" value="1"/>
</dbReference>
<dbReference type="InterPro" id="IPR006171">
    <property type="entry name" value="TOPRIM_dom"/>
</dbReference>
<comment type="function">
    <text evidence="12 13">RNA polymerase that catalyzes the synthesis of short RNA molecules used as primers for DNA polymerase during DNA replication.</text>
</comment>
<evidence type="ECO:0000259" key="15">
    <source>
        <dbReference type="PROSITE" id="PS50880"/>
    </source>
</evidence>
<name>X5H5H1_9RICK</name>
<reference evidence="16 17" key="1">
    <citation type="submission" date="2014-03" db="EMBL/GenBank/DDBJ databases">
        <title>Sequencing and Comparison of Genomes and Transcriptome Profiles of Human Ehrlichiosis Agents.</title>
        <authorList>
            <person name="Lin M."/>
            <person name="Daugherty S.C."/>
            <person name="Nagaraj S."/>
            <person name="Cheng Z."/>
            <person name="Xiong Q."/>
            <person name="Lin F.-Y."/>
            <person name="Sengamalay N."/>
            <person name="Ott S."/>
            <person name="Godinez A."/>
            <person name="Tallon L.J."/>
            <person name="Sadzewicz L."/>
            <person name="Fraser C.M."/>
            <person name="Dunning Hotopp J.C."/>
            <person name="Rikihisa Y."/>
        </authorList>
    </citation>
    <scope>NUCLEOTIDE SEQUENCE [LARGE SCALE GENOMIC DNA]</scope>
    <source>
        <strain evidence="16 17">Oregon</strain>
    </source>
</reference>
<dbReference type="EMBL" id="CP007481">
    <property type="protein sequence ID" value="AHX11836.1"/>
    <property type="molecule type" value="Genomic_DNA"/>
</dbReference>
<dbReference type="NCBIfam" id="TIGR01391">
    <property type="entry name" value="dnaG"/>
    <property type="match status" value="1"/>
</dbReference>
<dbReference type="InterPro" id="IPR006295">
    <property type="entry name" value="DNA_primase_DnaG"/>
</dbReference>
<comment type="domain">
    <text evidence="12">Contains an N-terminal zinc-binding domain, a central core domain that contains the primase activity, and a C-terminal DnaB-binding domain.</text>
</comment>
<dbReference type="GO" id="GO:0003677">
    <property type="term" value="F:DNA binding"/>
    <property type="evidence" value="ECO:0007669"/>
    <property type="project" value="UniProtKB-KW"/>
</dbReference>
<proteinExistence type="inferred from homology"/>
<dbReference type="Gene3D" id="3.90.980.10">
    <property type="entry name" value="DNA primase, catalytic core, N-terminal domain"/>
    <property type="match status" value="1"/>
</dbReference>
<dbReference type="Proteomes" id="UP000023755">
    <property type="component" value="Chromosome"/>
</dbReference>
<evidence type="ECO:0000313" key="16">
    <source>
        <dbReference type="EMBL" id="AHX11836.1"/>
    </source>
</evidence>
<dbReference type="OrthoDB" id="9803773at2"/>
<dbReference type="HAMAP" id="MF_00974">
    <property type="entry name" value="DNA_primase_DnaG"/>
    <property type="match status" value="1"/>
</dbReference>
<evidence type="ECO:0000256" key="9">
    <source>
        <dbReference type="ARBA" id="ARBA00022842"/>
    </source>
</evidence>
<keyword evidence="3 12" id="KW-0808">Transferase</keyword>
<keyword evidence="2 12" id="KW-0639">Primosome</keyword>
<evidence type="ECO:0000256" key="8">
    <source>
        <dbReference type="ARBA" id="ARBA00022833"/>
    </source>
</evidence>
<dbReference type="AlphaFoldDB" id="X5H5H1"/>
<keyword evidence="4 12" id="KW-0548">Nucleotidyltransferase</keyword>
<feature type="domain" description="Toprim" evidence="15">
    <location>
        <begin position="241"/>
        <end position="322"/>
    </location>
</feature>
<dbReference type="STRING" id="1286528.NHE_0917"/>
<dbReference type="SUPFAM" id="SSF57783">
    <property type="entry name" value="Zinc beta-ribbon"/>
    <property type="match status" value="1"/>
</dbReference>
<comment type="similarity">
    <text evidence="12 13">Belongs to the DnaG primase family.</text>
</comment>
<dbReference type="PROSITE" id="PS50880">
    <property type="entry name" value="TOPRIM"/>
    <property type="match status" value="1"/>
</dbReference>
<dbReference type="GO" id="GO:0008270">
    <property type="term" value="F:zinc ion binding"/>
    <property type="evidence" value="ECO:0007669"/>
    <property type="project" value="UniProtKB-UniRule"/>
</dbReference>
<dbReference type="Pfam" id="PF13155">
    <property type="entry name" value="Toprim_2"/>
    <property type="match status" value="1"/>
</dbReference>
<dbReference type="HOGENOM" id="CLU_013501_5_3_5"/>
<accession>X5H5H1</accession>
<dbReference type="GO" id="GO:1990077">
    <property type="term" value="C:primosome complex"/>
    <property type="evidence" value="ECO:0007669"/>
    <property type="project" value="UniProtKB-KW"/>
</dbReference>
<dbReference type="InterPro" id="IPR034151">
    <property type="entry name" value="TOPRIM_DnaG_bac"/>
</dbReference>
<dbReference type="GO" id="GO:0005737">
    <property type="term" value="C:cytoplasm"/>
    <property type="evidence" value="ECO:0007669"/>
    <property type="project" value="TreeGrafter"/>
</dbReference>
<dbReference type="Gene3D" id="3.40.1360.10">
    <property type="match status" value="1"/>
</dbReference>
<dbReference type="SMART" id="SM00493">
    <property type="entry name" value="TOPRIM"/>
    <property type="match status" value="1"/>
</dbReference>
<dbReference type="PIRSF" id="PIRSF002811">
    <property type="entry name" value="DnaG"/>
    <property type="match status" value="1"/>
</dbReference>
<dbReference type="PANTHER" id="PTHR30313:SF2">
    <property type="entry name" value="DNA PRIMASE"/>
    <property type="match status" value="1"/>
</dbReference>
<keyword evidence="7 12" id="KW-0863">Zinc-finger</keyword>
<dbReference type="GO" id="GO:0006269">
    <property type="term" value="P:DNA replication, synthesis of primer"/>
    <property type="evidence" value="ECO:0007669"/>
    <property type="project" value="UniProtKB-UniRule"/>
</dbReference>
<comment type="cofactor">
    <cofactor evidence="12 13 14">
        <name>Zn(2+)</name>
        <dbReference type="ChEBI" id="CHEBI:29105"/>
    </cofactor>
    <text evidence="12 13 14">Binds 1 zinc ion per monomer.</text>
</comment>
<comment type="catalytic activity">
    <reaction evidence="12">
        <text>ssDNA + n NTP = ssDNA/pppN(pN)n-1 hybrid + (n-1) diphosphate.</text>
        <dbReference type="EC" id="2.7.7.101"/>
    </reaction>
</comment>
<dbReference type="GO" id="GO:0000428">
    <property type="term" value="C:DNA-directed RNA polymerase complex"/>
    <property type="evidence" value="ECO:0007669"/>
    <property type="project" value="UniProtKB-KW"/>
</dbReference>
<keyword evidence="5 12" id="KW-0235">DNA replication</keyword>
<dbReference type="RefSeq" id="WP_038560802.1">
    <property type="nucleotide sequence ID" value="NZ_CP007481.1"/>
</dbReference>
<dbReference type="EC" id="2.7.7.101" evidence="12"/>
<gene>
    <name evidence="12 16" type="primary">dnaG</name>
    <name evidence="16" type="ORF">NHE_0917</name>
</gene>
<evidence type="ECO:0000256" key="3">
    <source>
        <dbReference type="ARBA" id="ARBA00022679"/>
    </source>
</evidence>
<evidence type="ECO:0000256" key="14">
    <source>
        <dbReference type="PIRSR" id="PIRSR002811-1"/>
    </source>
</evidence>
<feature type="zinc finger region" description="CHC2-type" evidence="12 14">
    <location>
        <begin position="36"/>
        <end position="60"/>
    </location>
</feature>
<dbReference type="InterPro" id="IPR013264">
    <property type="entry name" value="DNAG_N"/>
</dbReference>
<evidence type="ECO:0000256" key="6">
    <source>
        <dbReference type="ARBA" id="ARBA00022723"/>
    </source>
</evidence>
<dbReference type="KEGG" id="nhm:NHE_0917"/>
<evidence type="ECO:0000256" key="11">
    <source>
        <dbReference type="ARBA" id="ARBA00023163"/>
    </source>
</evidence>
<keyword evidence="6 12" id="KW-0479">Metal-binding</keyword>
<keyword evidence="1 12" id="KW-0240">DNA-directed RNA polymerase</keyword>
<dbReference type="Pfam" id="PF01807">
    <property type="entry name" value="Zn_ribbon_DnaG"/>
    <property type="match status" value="1"/>
</dbReference>
<dbReference type="Gene3D" id="3.90.580.10">
    <property type="entry name" value="Zinc finger, CHC2-type domain"/>
    <property type="match status" value="1"/>
</dbReference>
<evidence type="ECO:0000313" key="17">
    <source>
        <dbReference type="Proteomes" id="UP000023755"/>
    </source>
</evidence>
<evidence type="ECO:0000256" key="13">
    <source>
        <dbReference type="PIRNR" id="PIRNR002811"/>
    </source>
</evidence>
<dbReference type="GO" id="GO:0003899">
    <property type="term" value="F:DNA-directed RNA polymerase activity"/>
    <property type="evidence" value="ECO:0007669"/>
    <property type="project" value="UniProtKB-UniRule"/>
</dbReference>
<evidence type="ECO:0000256" key="7">
    <source>
        <dbReference type="ARBA" id="ARBA00022771"/>
    </source>
</evidence>
<dbReference type="InterPro" id="IPR050219">
    <property type="entry name" value="DnaG_primase"/>
</dbReference>
<dbReference type="InterPro" id="IPR036977">
    <property type="entry name" value="DNA_primase_Znf_CHC2"/>
</dbReference>
<keyword evidence="8 12" id="KW-0862">Zinc</keyword>
<evidence type="ECO:0000256" key="2">
    <source>
        <dbReference type="ARBA" id="ARBA00022515"/>
    </source>
</evidence>
<keyword evidence="10 12" id="KW-0238">DNA-binding</keyword>
<evidence type="ECO:0000256" key="10">
    <source>
        <dbReference type="ARBA" id="ARBA00023125"/>
    </source>
</evidence>
<evidence type="ECO:0000256" key="12">
    <source>
        <dbReference type="HAMAP-Rule" id="MF_00974"/>
    </source>
</evidence>
<dbReference type="SUPFAM" id="SSF56731">
    <property type="entry name" value="DNA primase core"/>
    <property type="match status" value="1"/>
</dbReference>
<dbReference type="CDD" id="cd03364">
    <property type="entry name" value="TOPRIM_DnaG_primases"/>
    <property type="match status" value="1"/>
</dbReference>
<evidence type="ECO:0000256" key="1">
    <source>
        <dbReference type="ARBA" id="ARBA00022478"/>
    </source>
</evidence>
<dbReference type="InterPro" id="IPR002694">
    <property type="entry name" value="Znf_CHC2"/>
</dbReference>
<sequence length="582" mass="66767">MLKKYIELIKERIPLSEVVGRTIKLRKVGTRLIGRCPFHEEKTPSFSVNDSGKFFYCFGCGKSGDVIDFISETKHLNLNDAVEELAASIGIKIEKRSVQGVKFIETQDFLEQLRNWFCDNLHSKIGLNARAYLESRLKKDVITEFKLGYCPSDINSFIKGKCNFQRSVMMESGVLDKGGRCYFKNRIIFPINNRQGKVIAFGSRAIKDDSVPKYINSCETPFFKKSEVLYNLDKAAKVPSDTLVVVEGYMDVISLHQHGYKNVLGVLGTSITPHHLKTLNQLGKKVQFCFDGDLAGIKAAGRVLELIMSEFIEVLDIRIDFAFLPAGKDPDELVKEDYLAFQRILDNAKSLSDTIFYLTTHSRSYDSPEDFIELEKALQNYLKNIKDYKVKRHFQDFFGQQIFVMKKGLRFSQFKSGKRASEMASVNSYQDSAKLVSSASVRTDRKAILLKIVLKFPEILENSEFEEYFSMLEFDDTVHRKLQSAIVLFLNTASELSSDVLKEFLCSDVERIHLFEAVQNTKLPESVHNKENALLLWNRIRKQLWINDLQNEYRNLIKSPDLDEKKMEEANKILEKIREAGT</sequence>
<keyword evidence="9" id="KW-0460">Magnesium</keyword>